<proteinExistence type="predicted"/>
<dbReference type="Proteomes" id="UP000505355">
    <property type="component" value="Chromosome"/>
</dbReference>
<dbReference type="EMBL" id="CP054139">
    <property type="protein sequence ID" value="QKJ30132.1"/>
    <property type="molecule type" value="Genomic_DNA"/>
</dbReference>
<gene>
    <name evidence="1" type="ORF">HQ865_10290</name>
</gene>
<name>A0A7D4QF55_9SPHI</name>
<dbReference type="KEGG" id="mmab:HQ865_10290"/>
<organism evidence="1 2">
    <name type="scientific">Mucilaginibacter mali</name>
    <dbReference type="NCBI Taxonomy" id="2740462"/>
    <lineage>
        <taxon>Bacteria</taxon>
        <taxon>Pseudomonadati</taxon>
        <taxon>Bacteroidota</taxon>
        <taxon>Sphingobacteriia</taxon>
        <taxon>Sphingobacteriales</taxon>
        <taxon>Sphingobacteriaceae</taxon>
        <taxon>Mucilaginibacter</taxon>
    </lineage>
</organism>
<sequence length="163" mass="18517">MSKTIKTFIFILSFFLATQLSYGQKQLLSYEDMKYLIENNLGKADTFMVAKGYTITKSNIKKKTRTYMATMQGGTKSSVEVRADGRKIFVEIDTDDISQYNMIHNSIAQFLVTSGTVPADIQSYNVKDLGMIYISINDTVPYSPIRKDYDIHLVADKNITSYN</sequence>
<dbReference type="AlphaFoldDB" id="A0A7D4QF55"/>
<protein>
    <submittedName>
        <fullName evidence="1">Uncharacterized protein</fullName>
    </submittedName>
</protein>
<reference evidence="1 2" key="1">
    <citation type="submission" date="2020-05" db="EMBL/GenBank/DDBJ databases">
        <title>Mucilaginibacter mali sp. nov.</title>
        <authorList>
            <person name="Kim H.S."/>
            <person name="Lee K.C."/>
            <person name="Suh M.K."/>
            <person name="Kim J.-S."/>
            <person name="Han K.-I."/>
            <person name="Eom M.K."/>
            <person name="Shin Y.K."/>
            <person name="Lee J.-S."/>
        </authorList>
    </citation>
    <scope>NUCLEOTIDE SEQUENCE [LARGE SCALE GENOMIC DNA]</scope>
    <source>
        <strain evidence="1 2">G2-14</strain>
    </source>
</reference>
<evidence type="ECO:0000313" key="2">
    <source>
        <dbReference type="Proteomes" id="UP000505355"/>
    </source>
</evidence>
<evidence type="ECO:0000313" key="1">
    <source>
        <dbReference type="EMBL" id="QKJ30132.1"/>
    </source>
</evidence>
<keyword evidence="2" id="KW-1185">Reference proteome</keyword>
<dbReference type="RefSeq" id="WP_173414820.1">
    <property type="nucleotide sequence ID" value="NZ_CP054139.1"/>
</dbReference>
<accession>A0A7D4QF55</accession>